<comment type="caution">
    <text evidence="6">The sequence shown here is derived from an EMBL/GenBank/DDBJ whole genome shotgun (WGS) entry which is preliminary data.</text>
</comment>
<protein>
    <recommendedName>
        <fullName evidence="5">FAD-binding domain-containing protein</fullName>
    </recommendedName>
</protein>
<evidence type="ECO:0000313" key="6">
    <source>
        <dbReference type="EMBL" id="GJJ69186.1"/>
    </source>
</evidence>
<dbReference type="PRINTS" id="PR00420">
    <property type="entry name" value="RNGMNOXGNASE"/>
</dbReference>
<keyword evidence="4" id="KW-0560">Oxidoreductase</keyword>
<dbReference type="OrthoDB" id="10029326at2759"/>
<reference evidence="6" key="1">
    <citation type="submission" date="2021-11" db="EMBL/GenBank/DDBJ databases">
        <authorList>
            <person name="Herlambang A."/>
            <person name="Guo Y."/>
            <person name="Takashima Y."/>
            <person name="Nishizawa T."/>
        </authorList>
    </citation>
    <scope>NUCLEOTIDE SEQUENCE</scope>
    <source>
        <strain evidence="6">E1425</strain>
    </source>
</reference>
<dbReference type="AlphaFoldDB" id="A0A9P3H305"/>
<sequence length="330" mass="36458">MTSTDNGSSASKLTVTIVGGGIGGLALANMFERANIEYLILEKSTSVKALGSSLGLDASSLPVMEQLGLLEDFKVASKPVRHFNFYNEQIQSIGLVDFECQTEIGGYPAVILDRPTFYSILLKKLPKDKIHYGRKVATIEQDEHSATVHCADGSSYTSSIVIGADGAYSAVRKNMYKDLAEQGRLPPNDALPLSYDQHCLVGVSKPLDPSKHEMLRRETCDFEIVIPKSDPFYAIYMPLPGNRVSWAVIHNVEKAEAKSGEARYSEWGSGSDASEEMSNFVRHQRSVFEGMTLGDIIDQTPKELISRIMLEEKYFETWYNGRVVLLGDGK</sequence>
<comment type="similarity">
    <text evidence="1">Belongs to the paxM FAD-dependent monooxygenase family.</text>
</comment>
<dbReference type="InterPro" id="IPR050562">
    <property type="entry name" value="FAD_mOase_fung"/>
</dbReference>
<dbReference type="EMBL" id="BQFW01000002">
    <property type="protein sequence ID" value="GJJ69186.1"/>
    <property type="molecule type" value="Genomic_DNA"/>
</dbReference>
<evidence type="ECO:0000256" key="2">
    <source>
        <dbReference type="ARBA" id="ARBA00022630"/>
    </source>
</evidence>
<keyword evidence="3" id="KW-0274">FAD</keyword>
<evidence type="ECO:0000256" key="1">
    <source>
        <dbReference type="ARBA" id="ARBA00007992"/>
    </source>
</evidence>
<dbReference type="Pfam" id="PF01494">
    <property type="entry name" value="FAD_binding_3"/>
    <property type="match status" value="1"/>
</dbReference>
<evidence type="ECO:0000313" key="7">
    <source>
        <dbReference type="Proteomes" id="UP000827284"/>
    </source>
</evidence>
<keyword evidence="2" id="KW-0285">Flavoprotein</keyword>
<dbReference type="PANTHER" id="PTHR47356:SF2">
    <property type="entry name" value="FAD-BINDING DOMAIN-CONTAINING PROTEIN-RELATED"/>
    <property type="match status" value="1"/>
</dbReference>
<proteinExistence type="inferred from homology"/>
<dbReference type="Proteomes" id="UP000827284">
    <property type="component" value="Unassembled WGS sequence"/>
</dbReference>
<dbReference type="InterPro" id="IPR036188">
    <property type="entry name" value="FAD/NAD-bd_sf"/>
</dbReference>
<evidence type="ECO:0000256" key="4">
    <source>
        <dbReference type="ARBA" id="ARBA00023002"/>
    </source>
</evidence>
<dbReference type="PANTHER" id="PTHR47356">
    <property type="entry name" value="FAD-DEPENDENT MONOOXYGENASE ASQG-RELATED"/>
    <property type="match status" value="1"/>
</dbReference>
<organism evidence="6 7">
    <name type="scientific">Entomortierella parvispora</name>
    <dbReference type="NCBI Taxonomy" id="205924"/>
    <lineage>
        <taxon>Eukaryota</taxon>
        <taxon>Fungi</taxon>
        <taxon>Fungi incertae sedis</taxon>
        <taxon>Mucoromycota</taxon>
        <taxon>Mortierellomycotina</taxon>
        <taxon>Mortierellomycetes</taxon>
        <taxon>Mortierellales</taxon>
        <taxon>Mortierellaceae</taxon>
        <taxon>Entomortierella</taxon>
    </lineage>
</organism>
<evidence type="ECO:0000259" key="5">
    <source>
        <dbReference type="Pfam" id="PF01494"/>
    </source>
</evidence>
<evidence type="ECO:0000256" key="3">
    <source>
        <dbReference type="ARBA" id="ARBA00022827"/>
    </source>
</evidence>
<dbReference type="GO" id="GO:0071949">
    <property type="term" value="F:FAD binding"/>
    <property type="evidence" value="ECO:0007669"/>
    <property type="project" value="InterPro"/>
</dbReference>
<name>A0A9P3H305_9FUNG</name>
<dbReference type="SUPFAM" id="SSF51905">
    <property type="entry name" value="FAD/NAD(P)-binding domain"/>
    <property type="match status" value="1"/>
</dbReference>
<feature type="domain" description="FAD-binding" evidence="5">
    <location>
        <begin position="13"/>
        <end position="223"/>
    </location>
</feature>
<dbReference type="Gene3D" id="3.50.50.60">
    <property type="entry name" value="FAD/NAD(P)-binding domain"/>
    <property type="match status" value="1"/>
</dbReference>
<keyword evidence="7" id="KW-1185">Reference proteome</keyword>
<reference evidence="6" key="2">
    <citation type="journal article" date="2022" name="Microbiol. Resour. Announc.">
        <title>Whole-Genome Sequence of Entomortierella parvispora E1425, a Mucoromycotan Fungus Associated with Burkholderiaceae-Related Endosymbiotic Bacteria.</title>
        <authorList>
            <person name="Herlambang A."/>
            <person name="Guo Y."/>
            <person name="Takashima Y."/>
            <person name="Narisawa K."/>
            <person name="Ohta H."/>
            <person name="Nishizawa T."/>
        </authorList>
    </citation>
    <scope>NUCLEOTIDE SEQUENCE</scope>
    <source>
        <strain evidence="6">E1425</strain>
    </source>
</reference>
<gene>
    <name evidence="6" type="ORF">EMPS_01532</name>
</gene>
<dbReference type="InterPro" id="IPR002938">
    <property type="entry name" value="FAD-bd"/>
</dbReference>
<accession>A0A9P3H305</accession>
<dbReference type="GO" id="GO:0004497">
    <property type="term" value="F:monooxygenase activity"/>
    <property type="evidence" value="ECO:0007669"/>
    <property type="project" value="InterPro"/>
</dbReference>